<reference evidence="3" key="4">
    <citation type="submission" date="2025-05" db="UniProtKB">
        <authorList>
            <consortium name="EnsemblFungi"/>
        </authorList>
    </citation>
    <scope>IDENTIFICATION</scope>
    <source>
        <strain evidence="3">isolate 1-1 / race 1 (BBBD)</strain>
    </source>
</reference>
<sequence length="509" mass="55828">MSNNLDQLSTNMKDATASSPSEDIDLSARLTRSQANDPAGKTATGTNPNPNPATTASSTQQSTAPAATAKAMAQKKAKVPKTTAKAAAANPNPKEATTAGKEPSDPQAEKLSSTIGAKNIVDVDDIQELVAEAAKRTEGLLSAIDQAQWAKDEIIASMLESAMKAAKDGNQEKSDMYFEIYKSMRLNQTVTVPAIVMRDDTEGATANLPIKRTLMSDPFPAQESRQNTSEGGTNFHWGNTNSHEDVGFTPYFERNLLELKGPLPLTIFNKTWQDAALQYHAEKRPKNDDNSTERGMRYTGYPYPSEWLMSYSDWSLNYAEFLITIRDIYRYKTLGQWIVLHKANADKIVRKDGFMVALRYDIRIQANAFAHRVVRNGVSSFSDISIFRQDVYNTAYGEARRFDELLFRDSNPYAVGGPRFNWDPHTGLNPGKRITGPQANPRSAPSAPTVNQAQNITSANPTTNNLPAKPKDGRSKGPGYQGKHFLPNYAELKAANQLPKQSGSGNSGP</sequence>
<dbReference type="Proteomes" id="UP000005240">
    <property type="component" value="Unassembled WGS sequence"/>
</dbReference>
<keyword evidence="4" id="KW-1185">Reference proteome</keyword>
<dbReference type="EnsemblFungi" id="PTTG_10712-t43_1">
    <property type="protein sequence ID" value="PTTG_10712-t43_1-p1"/>
    <property type="gene ID" value="PTTG_10712"/>
</dbReference>
<dbReference type="AlphaFoldDB" id="A0A180FZF2"/>
<evidence type="ECO:0000313" key="4">
    <source>
        <dbReference type="Proteomes" id="UP000005240"/>
    </source>
</evidence>
<feature type="compositionally biased region" description="Polar residues" evidence="1">
    <location>
        <begin position="437"/>
        <end position="466"/>
    </location>
</feature>
<evidence type="ECO:0000256" key="1">
    <source>
        <dbReference type="SAM" id="MobiDB-lite"/>
    </source>
</evidence>
<evidence type="ECO:0000313" key="2">
    <source>
        <dbReference type="EMBL" id="OAV85747.1"/>
    </source>
</evidence>
<dbReference type="EMBL" id="ADAS02002794">
    <property type="protein sequence ID" value="OAV85747.1"/>
    <property type="molecule type" value="Genomic_DNA"/>
</dbReference>
<dbReference type="STRING" id="630390.A0A180FZF2"/>
<protein>
    <submittedName>
        <fullName evidence="2 3">Uncharacterized protein</fullName>
    </submittedName>
</protein>
<accession>A0A180FZF2</accession>
<gene>
    <name evidence="2" type="ORF">PTTG_10712</name>
</gene>
<name>A0A180FZF2_PUCT1</name>
<feature type="region of interest" description="Disordered" evidence="1">
    <location>
        <begin position="218"/>
        <end position="239"/>
    </location>
</feature>
<proteinExistence type="predicted"/>
<dbReference type="OrthoDB" id="10444972at2759"/>
<feature type="region of interest" description="Disordered" evidence="1">
    <location>
        <begin position="1"/>
        <end position="113"/>
    </location>
</feature>
<feature type="compositionally biased region" description="Polar residues" evidence="1">
    <location>
        <begin position="223"/>
        <end position="239"/>
    </location>
</feature>
<reference evidence="2" key="1">
    <citation type="submission" date="2009-11" db="EMBL/GenBank/DDBJ databases">
        <authorList>
            <consortium name="The Broad Institute Genome Sequencing Platform"/>
            <person name="Ward D."/>
            <person name="Feldgarden M."/>
            <person name="Earl A."/>
            <person name="Young S.K."/>
            <person name="Zeng Q."/>
            <person name="Koehrsen M."/>
            <person name="Alvarado L."/>
            <person name="Berlin A."/>
            <person name="Bochicchio J."/>
            <person name="Borenstein D."/>
            <person name="Chapman S.B."/>
            <person name="Chen Z."/>
            <person name="Engels R."/>
            <person name="Freedman E."/>
            <person name="Gellesch M."/>
            <person name="Goldberg J."/>
            <person name="Griggs A."/>
            <person name="Gujja S."/>
            <person name="Heilman E."/>
            <person name="Heiman D."/>
            <person name="Hepburn T."/>
            <person name="Howarth C."/>
            <person name="Jen D."/>
            <person name="Larson L."/>
            <person name="Lewis B."/>
            <person name="Mehta T."/>
            <person name="Park D."/>
            <person name="Pearson M."/>
            <person name="Roberts A."/>
            <person name="Saif S."/>
            <person name="Shea T."/>
            <person name="Shenoy N."/>
            <person name="Sisk P."/>
            <person name="Stolte C."/>
            <person name="Sykes S."/>
            <person name="Thomson T."/>
            <person name="Walk T."/>
            <person name="White J."/>
            <person name="Yandava C."/>
            <person name="Izard J."/>
            <person name="Baranova O.V."/>
            <person name="Blanton J.M."/>
            <person name="Tanner A.C."/>
            <person name="Dewhirst F.E."/>
            <person name="Haas B."/>
            <person name="Nusbaum C."/>
            <person name="Birren B."/>
        </authorList>
    </citation>
    <scope>NUCLEOTIDE SEQUENCE [LARGE SCALE GENOMIC DNA]</scope>
    <source>
        <strain evidence="2">1-1 BBBD Race 1</strain>
    </source>
</reference>
<dbReference type="VEuPathDB" id="FungiDB:PTTG_10712"/>
<feature type="region of interest" description="Disordered" evidence="1">
    <location>
        <begin position="424"/>
        <end position="509"/>
    </location>
</feature>
<organism evidence="2">
    <name type="scientific">Puccinia triticina (isolate 1-1 / race 1 (BBBD))</name>
    <name type="common">Brown leaf rust fungus</name>
    <dbReference type="NCBI Taxonomy" id="630390"/>
    <lineage>
        <taxon>Eukaryota</taxon>
        <taxon>Fungi</taxon>
        <taxon>Dikarya</taxon>
        <taxon>Basidiomycota</taxon>
        <taxon>Pucciniomycotina</taxon>
        <taxon>Pucciniomycetes</taxon>
        <taxon>Pucciniales</taxon>
        <taxon>Pucciniaceae</taxon>
        <taxon>Puccinia</taxon>
    </lineage>
</organism>
<reference evidence="3 4" key="3">
    <citation type="journal article" date="2017" name="G3 (Bethesda)">
        <title>Comparative analysis highlights variable genome content of wheat rusts and divergence of the mating loci.</title>
        <authorList>
            <person name="Cuomo C.A."/>
            <person name="Bakkeren G."/>
            <person name="Khalil H.B."/>
            <person name="Panwar V."/>
            <person name="Joly D."/>
            <person name="Linning R."/>
            <person name="Sakthikumar S."/>
            <person name="Song X."/>
            <person name="Adiconis X."/>
            <person name="Fan L."/>
            <person name="Goldberg J.M."/>
            <person name="Levin J.Z."/>
            <person name="Young S."/>
            <person name="Zeng Q."/>
            <person name="Anikster Y."/>
            <person name="Bruce M."/>
            <person name="Wang M."/>
            <person name="Yin C."/>
            <person name="McCallum B."/>
            <person name="Szabo L.J."/>
            <person name="Hulbert S."/>
            <person name="Chen X."/>
            <person name="Fellers J.P."/>
        </authorList>
    </citation>
    <scope>NUCLEOTIDE SEQUENCE</scope>
    <source>
        <strain evidence="3">isolate 1-1 / race 1 (BBBD)</strain>
        <strain evidence="4">Isolate 1-1 / race 1 (BBBD)</strain>
    </source>
</reference>
<evidence type="ECO:0000313" key="3">
    <source>
        <dbReference type="EnsemblFungi" id="PTTG_10712-t43_1-p1"/>
    </source>
</evidence>
<feature type="compositionally biased region" description="Polar residues" evidence="1">
    <location>
        <begin position="498"/>
        <end position="509"/>
    </location>
</feature>
<feature type="compositionally biased region" description="Polar residues" evidence="1">
    <location>
        <begin position="1"/>
        <end position="21"/>
    </location>
</feature>
<feature type="compositionally biased region" description="Low complexity" evidence="1">
    <location>
        <begin position="80"/>
        <end position="99"/>
    </location>
</feature>
<feature type="compositionally biased region" description="Low complexity" evidence="1">
    <location>
        <begin position="42"/>
        <end position="72"/>
    </location>
</feature>
<reference evidence="2" key="2">
    <citation type="submission" date="2016-05" db="EMBL/GenBank/DDBJ databases">
        <title>Comparative analysis highlights variable genome content of wheat rusts and divergence of the mating loci.</title>
        <authorList>
            <person name="Cuomo C.A."/>
            <person name="Bakkeren G."/>
            <person name="Szabo L."/>
            <person name="Khalil H."/>
            <person name="Joly D."/>
            <person name="Goldberg J."/>
            <person name="Young S."/>
            <person name="Zeng Q."/>
            <person name="Fellers J."/>
        </authorList>
    </citation>
    <scope>NUCLEOTIDE SEQUENCE [LARGE SCALE GENOMIC DNA]</scope>
    <source>
        <strain evidence="2">1-1 BBBD Race 1</strain>
    </source>
</reference>